<protein>
    <submittedName>
        <fullName evidence="3">Uncharacterized protein</fullName>
    </submittedName>
</protein>
<keyword evidence="4" id="KW-1185">Reference proteome</keyword>
<dbReference type="OrthoDB" id="5119624at2"/>
<proteinExistence type="predicted"/>
<gene>
    <name evidence="3" type="ORF">FO059_05915</name>
</gene>
<dbReference type="EMBL" id="CP041765">
    <property type="protein sequence ID" value="QDQ96953.1"/>
    <property type="molecule type" value="Genomic_DNA"/>
</dbReference>
<reference evidence="3 4" key="1">
    <citation type="submission" date="2019-07" db="EMBL/GenBank/DDBJ databases">
        <title>Tomitella cavernea sp. nov., an actinomycete isolated from soil.</title>
        <authorList>
            <person name="Cheng J."/>
        </authorList>
    </citation>
    <scope>NUCLEOTIDE SEQUENCE [LARGE SCALE GENOMIC DNA]</scope>
    <source>
        <strain evidence="3 4">HY188</strain>
    </source>
</reference>
<evidence type="ECO:0000313" key="4">
    <source>
        <dbReference type="Proteomes" id="UP000317344"/>
    </source>
</evidence>
<feature type="transmembrane region" description="Helical" evidence="2">
    <location>
        <begin position="40"/>
        <end position="62"/>
    </location>
</feature>
<feature type="transmembrane region" description="Helical" evidence="2">
    <location>
        <begin position="146"/>
        <end position="170"/>
    </location>
</feature>
<feature type="transmembrane region" description="Helical" evidence="2">
    <location>
        <begin position="123"/>
        <end position="140"/>
    </location>
</feature>
<evidence type="ECO:0000256" key="1">
    <source>
        <dbReference type="SAM" id="MobiDB-lite"/>
    </source>
</evidence>
<dbReference type="RefSeq" id="WP_143907152.1">
    <property type="nucleotide sequence ID" value="NZ_CP041765.1"/>
</dbReference>
<evidence type="ECO:0000313" key="3">
    <source>
        <dbReference type="EMBL" id="QDQ96953.1"/>
    </source>
</evidence>
<organism evidence="3 4">
    <name type="scientific">Tomitella fengzijianii</name>
    <dbReference type="NCBI Taxonomy" id="2597660"/>
    <lineage>
        <taxon>Bacteria</taxon>
        <taxon>Bacillati</taxon>
        <taxon>Actinomycetota</taxon>
        <taxon>Actinomycetes</taxon>
        <taxon>Mycobacteriales</taxon>
        <taxon>Tomitella</taxon>
    </lineage>
</organism>
<reference evidence="3 4" key="2">
    <citation type="submission" date="2019-07" db="EMBL/GenBank/DDBJ databases">
        <authorList>
            <person name="Huang Y."/>
        </authorList>
    </citation>
    <scope>NUCLEOTIDE SEQUENCE [LARGE SCALE GENOMIC DNA]</scope>
    <source>
        <strain evidence="3 4">HY188</strain>
    </source>
</reference>
<keyword evidence="2" id="KW-0812">Transmembrane</keyword>
<dbReference type="AlphaFoldDB" id="A0A516X1M8"/>
<keyword evidence="2" id="KW-1133">Transmembrane helix</keyword>
<evidence type="ECO:0000256" key="2">
    <source>
        <dbReference type="SAM" id="Phobius"/>
    </source>
</evidence>
<feature type="transmembrane region" description="Helical" evidence="2">
    <location>
        <begin position="12"/>
        <end position="34"/>
    </location>
</feature>
<dbReference type="KEGG" id="toy:FO059_05915"/>
<sequence>MNGADAARLLHRWAPVVTAAVVAADAALLATGAITGGQAVRLFLAAEVPLLCISAVALAVAVRAHHRRGDSLPSAVRRVAAQSPFAPAVRAELRSYRALWLWARRRCDLPPGAVPLHAGRGTVALPAAFAVATIVEVAVLDLLLPWLWLRIAVAALSLWSLLMLGGVVALGRTRPNYLLGGALVLRRSGRTVAALDLADIAAVVRRRRWSPTSPAVRGRRLILPNQDGTCLDIDLHAPVTAVLPAWTARGRGARHVDSVSLHLDDPALLAAAAHSAVPPADDGPTAPAGRLTAGPAAPADPGGNDGRRRGAPAAAT</sequence>
<keyword evidence="2" id="KW-0472">Membrane</keyword>
<dbReference type="Proteomes" id="UP000317344">
    <property type="component" value="Chromosome"/>
</dbReference>
<accession>A0A516X1M8</accession>
<feature type="compositionally biased region" description="Low complexity" evidence="1">
    <location>
        <begin position="274"/>
        <end position="302"/>
    </location>
</feature>
<feature type="region of interest" description="Disordered" evidence="1">
    <location>
        <begin position="274"/>
        <end position="316"/>
    </location>
</feature>
<name>A0A516X1M8_9ACTN</name>